<comment type="caution">
    <text evidence="2">The sequence shown here is derived from an EMBL/GenBank/DDBJ whole genome shotgun (WGS) entry which is preliminary data.</text>
</comment>
<dbReference type="Proteomes" id="UP000887159">
    <property type="component" value="Unassembled WGS sequence"/>
</dbReference>
<dbReference type="EMBL" id="BMAU01021232">
    <property type="protein sequence ID" value="GFY01948.1"/>
    <property type="molecule type" value="Genomic_DNA"/>
</dbReference>
<accession>A0A8X6RZA9</accession>
<feature type="region of interest" description="Disordered" evidence="1">
    <location>
        <begin position="1"/>
        <end position="25"/>
    </location>
</feature>
<protein>
    <submittedName>
        <fullName evidence="2">Uncharacterized protein</fullName>
    </submittedName>
</protein>
<dbReference type="AlphaFoldDB" id="A0A8X6RZA9"/>
<evidence type="ECO:0000313" key="2">
    <source>
        <dbReference type="EMBL" id="GFY01948.1"/>
    </source>
</evidence>
<sequence length="83" mass="9693">MKKEKRDVPLRTADSQAGRCGMQPKAKHSLRAQAQLMRTETVETFELVKVEPKLLREKTAERTREVREQALPSAYHRQTYLLK</sequence>
<organism evidence="2 3">
    <name type="scientific">Trichonephila clavipes</name>
    <name type="common">Golden silk orbweaver</name>
    <name type="synonym">Nephila clavipes</name>
    <dbReference type="NCBI Taxonomy" id="2585209"/>
    <lineage>
        <taxon>Eukaryota</taxon>
        <taxon>Metazoa</taxon>
        <taxon>Ecdysozoa</taxon>
        <taxon>Arthropoda</taxon>
        <taxon>Chelicerata</taxon>
        <taxon>Arachnida</taxon>
        <taxon>Araneae</taxon>
        <taxon>Araneomorphae</taxon>
        <taxon>Entelegynae</taxon>
        <taxon>Araneoidea</taxon>
        <taxon>Nephilidae</taxon>
        <taxon>Trichonephila</taxon>
    </lineage>
</organism>
<keyword evidence="3" id="KW-1185">Reference proteome</keyword>
<name>A0A8X6RZA9_TRICX</name>
<proteinExistence type="predicted"/>
<evidence type="ECO:0000256" key="1">
    <source>
        <dbReference type="SAM" id="MobiDB-lite"/>
    </source>
</evidence>
<reference evidence="2" key="1">
    <citation type="submission" date="2020-08" db="EMBL/GenBank/DDBJ databases">
        <title>Multicomponent nature underlies the extraordinary mechanical properties of spider dragline silk.</title>
        <authorList>
            <person name="Kono N."/>
            <person name="Nakamura H."/>
            <person name="Mori M."/>
            <person name="Yoshida Y."/>
            <person name="Ohtoshi R."/>
            <person name="Malay A.D."/>
            <person name="Moran D.A.P."/>
            <person name="Tomita M."/>
            <person name="Numata K."/>
            <person name="Arakawa K."/>
        </authorList>
    </citation>
    <scope>NUCLEOTIDE SEQUENCE</scope>
</reference>
<evidence type="ECO:0000313" key="3">
    <source>
        <dbReference type="Proteomes" id="UP000887159"/>
    </source>
</evidence>
<gene>
    <name evidence="2" type="ORF">TNCV_5098091</name>
</gene>